<dbReference type="RefSeq" id="WP_192148797.1">
    <property type="nucleotide sequence ID" value="NZ_JACYXI010000008.1"/>
</dbReference>
<name>A0ABR9CPS7_9HYPH</name>
<organism evidence="1 2">
    <name type="scientific">Roseibium litorale</name>
    <dbReference type="NCBI Taxonomy" id="2803841"/>
    <lineage>
        <taxon>Bacteria</taxon>
        <taxon>Pseudomonadati</taxon>
        <taxon>Pseudomonadota</taxon>
        <taxon>Alphaproteobacteria</taxon>
        <taxon>Hyphomicrobiales</taxon>
        <taxon>Stappiaceae</taxon>
        <taxon>Roseibium</taxon>
    </lineage>
</organism>
<accession>A0ABR9CPS7</accession>
<reference evidence="1 2" key="2">
    <citation type="journal article" date="2021" name="Int. J. Syst. Evol. Microbiol.">
        <title>Roseibium litorale sp. nov., isolated from a tidal flat sediment and proposal for the reclassification of Labrenzia polysiphoniae as Roseibium polysiphoniae comb. nov.</title>
        <authorList>
            <person name="Liu Y."/>
            <person name="Pei T."/>
            <person name="Du J."/>
            <person name="Chao M."/>
            <person name="Deng M.R."/>
            <person name="Zhu H."/>
        </authorList>
    </citation>
    <scope>NUCLEOTIDE SEQUENCE [LARGE SCALE GENOMIC DNA]</scope>
    <source>
        <strain evidence="1 2">4C16A</strain>
    </source>
</reference>
<sequence length="72" mass="7810">MAGTQISLTGINLAAFCDLFLFGRSSGELTAAASRLARATGPAWETLPIDQNAMLKHQLIDAHQRRPFALKQ</sequence>
<proteinExistence type="predicted"/>
<evidence type="ECO:0000313" key="2">
    <source>
        <dbReference type="Proteomes" id="UP000632063"/>
    </source>
</evidence>
<comment type="caution">
    <text evidence="1">The sequence shown here is derived from an EMBL/GenBank/DDBJ whole genome shotgun (WGS) entry which is preliminary data.</text>
</comment>
<evidence type="ECO:0000313" key="1">
    <source>
        <dbReference type="EMBL" id="MBD8892674.1"/>
    </source>
</evidence>
<gene>
    <name evidence="1" type="ORF">IG616_14100</name>
</gene>
<dbReference type="EMBL" id="JACYXI010000008">
    <property type="protein sequence ID" value="MBD8892674.1"/>
    <property type="molecule type" value="Genomic_DNA"/>
</dbReference>
<protein>
    <submittedName>
        <fullName evidence="1">Uncharacterized protein</fullName>
    </submittedName>
</protein>
<keyword evidence="2" id="KW-1185">Reference proteome</keyword>
<dbReference type="Proteomes" id="UP000632063">
    <property type="component" value="Unassembled WGS sequence"/>
</dbReference>
<reference evidence="2" key="1">
    <citation type="submission" date="2020-09" db="EMBL/GenBank/DDBJ databases">
        <title>The genome sequence of strain Labrenzia suaedae 4C16A.</title>
        <authorList>
            <person name="Liu Y."/>
        </authorList>
    </citation>
    <scope>NUCLEOTIDE SEQUENCE [LARGE SCALE GENOMIC DNA]</scope>
    <source>
        <strain evidence="2">4C16A</strain>
    </source>
</reference>